<name>A0A8S3VF14_MYTED</name>
<proteinExistence type="predicted"/>
<evidence type="ECO:0000256" key="1">
    <source>
        <dbReference type="SAM" id="Phobius"/>
    </source>
</evidence>
<evidence type="ECO:0000313" key="2">
    <source>
        <dbReference type="EMBL" id="CAG2252259.1"/>
    </source>
</evidence>
<reference evidence="2" key="1">
    <citation type="submission" date="2021-03" db="EMBL/GenBank/DDBJ databases">
        <authorList>
            <person name="Bekaert M."/>
        </authorList>
    </citation>
    <scope>NUCLEOTIDE SEQUENCE</scope>
</reference>
<keyword evidence="3" id="KW-1185">Reference proteome</keyword>
<evidence type="ECO:0000313" key="3">
    <source>
        <dbReference type="Proteomes" id="UP000683360"/>
    </source>
</evidence>
<dbReference type="OrthoDB" id="6090904at2759"/>
<keyword evidence="1" id="KW-0472">Membrane</keyword>
<keyword evidence="1" id="KW-1133">Transmembrane helix</keyword>
<sequence length="264" mass="29730">MKIYRQFIFTASTLSMVSVIANININVICPTGTYWYLRAKTYCSSVEKYTCLLDSVRNIYKENCNGPKTEPPGDKTVVNSGNFDTDSCSFERFQPFSYSTSQGNDCIYKKTICSEIGQLIYSNGTSRNDRKCRCDYTQHFSFVSTKRVDMCSCDPTNEDCSCYTKKCSKGQILTPDYQCVKIEDSYGKFVCEDTGIAPGKIIDDSRYEGERTITNSPGGQNGRAHEVWIICLVGIVIVGFLCLFLVSPIYETIAKIFKTDCTNE</sequence>
<dbReference type="EMBL" id="CAJPWZ010003113">
    <property type="protein sequence ID" value="CAG2252259.1"/>
    <property type="molecule type" value="Genomic_DNA"/>
</dbReference>
<gene>
    <name evidence="2" type="ORF">MEDL_63850</name>
</gene>
<feature type="transmembrane region" description="Helical" evidence="1">
    <location>
        <begin position="227"/>
        <end position="250"/>
    </location>
</feature>
<protein>
    <submittedName>
        <fullName evidence="2">Uncharacterized protein</fullName>
    </submittedName>
</protein>
<dbReference type="AlphaFoldDB" id="A0A8S3VF14"/>
<dbReference type="Proteomes" id="UP000683360">
    <property type="component" value="Unassembled WGS sequence"/>
</dbReference>
<organism evidence="2 3">
    <name type="scientific">Mytilus edulis</name>
    <name type="common">Blue mussel</name>
    <dbReference type="NCBI Taxonomy" id="6550"/>
    <lineage>
        <taxon>Eukaryota</taxon>
        <taxon>Metazoa</taxon>
        <taxon>Spiralia</taxon>
        <taxon>Lophotrochozoa</taxon>
        <taxon>Mollusca</taxon>
        <taxon>Bivalvia</taxon>
        <taxon>Autobranchia</taxon>
        <taxon>Pteriomorphia</taxon>
        <taxon>Mytilida</taxon>
        <taxon>Mytiloidea</taxon>
        <taxon>Mytilidae</taxon>
        <taxon>Mytilinae</taxon>
        <taxon>Mytilus</taxon>
    </lineage>
</organism>
<comment type="caution">
    <text evidence="2">The sequence shown here is derived from an EMBL/GenBank/DDBJ whole genome shotgun (WGS) entry which is preliminary data.</text>
</comment>
<keyword evidence="1" id="KW-0812">Transmembrane</keyword>
<accession>A0A8S3VF14</accession>